<sequence>MATLDARPSDVTRPTRFLVRMGIFLALVTLVTAALHREIINIFSTNPVLNGLIIATALLGIVYILRQVFLLGRSTNWIEAYMEGRSGVDVIVPPSMLAPIAAMLRQNRSRGAFSALSMRSILDSLGARLEESREIARYLIGLLIFLGLLGTFWGLLSTIGAIVDTIRSLNVGSGDITSIFDDLKRGLEAPLDGMGTAFASSLLGLSGSLVLGFLDLQLGQAQNAFYNDLEEWLSGQTKIGAGAAVEGDHAMPAYMGALLERTAESLERMERTLEKAEAARVRSGDAVAKLAERLMALTEALQAEQGKLQALADRQDELKPALDRIANIAETRELTIDEVTRGHIRNVDVYVKRLLEENAAGRADMIDELRAEIRMLARTVAASAEKRG</sequence>
<keyword evidence="2" id="KW-0812">Transmembrane</keyword>
<accession>A0A9J6P9F8</accession>
<reference evidence="3" key="1">
    <citation type="submission" date="2022-06" db="EMBL/GenBank/DDBJ databases">
        <title>Isolation and Genomics of Futiania mangrovii gen. nov., sp. nov., a Rare and Metabolically-versatile member in the Class Alphaproteobacteria.</title>
        <authorList>
            <person name="Liu L."/>
            <person name="Huang W.-C."/>
            <person name="Pan J."/>
            <person name="Li J."/>
            <person name="Huang Y."/>
            <person name="Du H."/>
            <person name="Liu Y."/>
            <person name="Li M."/>
        </authorList>
    </citation>
    <scope>NUCLEOTIDE SEQUENCE</scope>
    <source>
        <strain evidence="3">FT118</strain>
    </source>
</reference>
<evidence type="ECO:0000313" key="3">
    <source>
        <dbReference type="EMBL" id="MCP1334873.1"/>
    </source>
</evidence>
<keyword evidence="2" id="KW-1133">Transmembrane helix</keyword>
<keyword evidence="3" id="KW-0966">Cell projection</keyword>
<protein>
    <submittedName>
        <fullName evidence="3">Flagellar motor protein MotA</fullName>
    </submittedName>
</protein>
<dbReference type="AlphaFoldDB" id="A0A9J6P9F8"/>
<feature type="coiled-coil region" evidence="1">
    <location>
        <begin position="259"/>
        <end position="314"/>
    </location>
</feature>
<gene>
    <name evidence="3" type="ORF">NJQ99_00445</name>
</gene>
<feature type="transmembrane region" description="Helical" evidence="2">
    <location>
        <begin position="17"/>
        <end position="36"/>
    </location>
</feature>
<proteinExistence type="predicted"/>
<evidence type="ECO:0000256" key="1">
    <source>
        <dbReference type="SAM" id="Coils"/>
    </source>
</evidence>
<name>A0A9J6P9F8_9PROT</name>
<keyword evidence="3" id="KW-0969">Cilium</keyword>
<feature type="transmembrane region" description="Helical" evidence="2">
    <location>
        <begin position="48"/>
        <end position="66"/>
    </location>
</feature>
<keyword evidence="1" id="KW-0175">Coiled coil</keyword>
<keyword evidence="3" id="KW-0282">Flagellum</keyword>
<organism evidence="3 4">
    <name type="scientific">Futiania mangrovi</name>
    <dbReference type="NCBI Taxonomy" id="2959716"/>
    <lineage>
        <taxon>Bacteria</taxon>
        <taxon>Pseudomonadati</taxon>
        <taxon>Pseudomonadota</taxon>
        <taxon>Alphaproteobacteria</taxon>
        <taxon>Futianiales</taxon>
        <taxon>Futianiaceae</taxon>
        <taxon>Futiania</taxon>
    </lineage>
</organism>
<feature type="transmembrane region" description="Helical" evidence="2">
    <location>
        <begin position="138"/>
        <end position="163"/>
    </location>
</feature>
<keyword evidence="2" id="KW-0472">Membrane</keyword>
<comment type="caution">
    <text evidence="3">The sequence shown here is derived from an EMBL/GenBank/DDBJ whole genome shotgun (WGS) entry which is preliminary data.</text>
</comment>
<evidence type="ECO:0000256" key="2">
    <source>
        <dbReference type="SAM" id="Phobius"/>
    </source>
</evidence>
<dbReference type="RefSeq" id="WP_269330839.1">
    <property type="nucleotide sequence ID" value="NZ_JAMZFT010000001.1"/>
</dbReference>
<keyword evidence="4" id="KW-1185">Reference proteome</keyword>
<dbReference type="Proteomes" id="UP001055804">
    <property type="component" value="Unassembled WGS sequence"/>
</dbReference>
<evidence type="ECO:0000313" key="4">
    <source>
        <dbReference type="Proteomes" id="UP001055804"/>
    </source>
</evidence>
<dbReference type="EMBL" id="JAMZFT010000001">
    <property type="protein sequence ID" value="MCP1334873.1"/>
    <property type="molecule type" value="Genomic_DNA"/>
</dbReference>